<dbReference type="PANTHER" id="PTHR43685">
    <property type="entry name" value="GLYCOSYLTRANSFERASE"/>
    <property type="match status" value="1"/>
</dbReference>
<evidence type="ECO:0000313" key="2">
    <source>
        <dbReference type="EMBL" id="MFD2068029.1"/>
    </source>
</evidence>
<reference evidence="3" key="1">
    <citation type="journal article" date="2019" name="Int. J. Syst. Evol. Microbiol.">
        <title>The Global Catalogue of Microorganisms (GCM) 10K type strain sequencing project: providing services to taxonomists for standard genome sequencing and annotation.</title>
        <authorList>
            <consortium name="The Broad Institute Genomics Platform"/>
            <consortium name="The Broad Institute Genome Sequencing Center for Infectious Disease"/>
            <person name="Wu L."/>
            <person name="Ma J."/>
        </authorList>
    </citation>
    <scope>NUCLEOTIDE SEQUENCE [LARGE SCALE GENOMIC DNA]</scope>
    <source>
        <strain evidence="3">JCM 16545</strain>
    </source>
</reference>
<comment type="caution">
    <text evidence="2">The sequence shown here is derived from an EMBL/GenBank/DDBJ whole genome shotgun (WGS) entry which is preliminary data.</text>
</comment>
<accession>A0ABW4WZE7</accession>
<dbReference type="CDD" id="cd00761">
    <property type="entry name" value="Glyco_tranf_GTA_type"/>
    <property type="match status" value="1"/>
</dbReference>
<organism evidence="2 3">
    <name type="scientific">Pontibacter silvestris</name>
    <dbReference type="NCBI Taxonomy" id="2305183"/>
    <lineage>
        <taxon>Bacteria</taxon>
        <taxon>Pseudomonadati</taxon>
        <taxon>Bacteroidota</taxon>
        <taxon>Cytophagia</taxon>
        <taxon>Cytophagales</taxon>
        <taxon>Hymenobacteraceae</taxon>
        <taxon>Pontibacter</taxon>
    </lineage>
</organism>
<sequence length="302" mass="35015">MERKKSAEAPLVSVIIPCYNHAHFLSEAIESVREQGYAPVEIVVVDDGSTDNTREVAESYEGVRYVYQENAGLSAARNTGVKHSTGEFLVFLDADDWLTPGAIEYNLSHMLRDKKLAYASGAHKKVYVDENHERVEKREVTRNHYWHLLQGNYIGVPACVMFRRWVFDEFQYDVTPPNSCSDYDLYLRVARTHPVCHHTEITAAYRIHSASMSANIPGMLETVLKVLRQQRKHVKTSAEKRALKRGEAIWKEYYCKEMYKRLAEGKINPSQDLYSSLFRFNQKYFLKYLLRQKYSSIISLLK</sequence>
<feature type="domain" description="Glycosyltransferase 2-like" evidence="1">
    <location>
        <begin position="13"/>
        <end position="168"/>
    </location>
</feature>
<gene>
    <name evidence="2" type="ORF">ACFSKU_14125</name>
</gene>
<dbReference type="RefSeq" id="WP_377470121.1">
    <property type="nucleotide sequence ID" value="NZ_JBHUHV010000041.1"/>
</dbReference>
<proteinExistence type="predicted"/>
<dbReference type="Proteomes" id="UP001597369">
    <property type="component" value="Unassembled WGS sequence"/>
</dbReference>
<dbReference type="InterPro" id="IPR001173">
    <property type="entry name" value="Glyco_trans_2-like"/>
</dbReference>
<protein>
    <submittedName>
        <fullName evidence="2">Glycosyltransferase family 2 protein</fullName>
    </submittedName>
</protein>
<evidence type="ECO:0000259" key="1">
    <source>
        <dbReference type="Pfam" id="PF00535"/>
    </source>
</evidence>
<name>A0ABW4WZE7_9BACT</name>
<keyword evidence="3" id="KW-1185">Reference proteome</keyword>
<dbReference type="SUPFAM" id="SSF53448">
    <property type="entry name" value="Nucleotide-diphospho-sugar transferases"/>
    <property type="match status" value="1"/>
</dbReference>
<dbReference type="EMBL" id="JBHUHV010000041">
    <property type="protein sequence ID" value="MFD2068029.1"/>
    <property type="molecule type" value="Genomic_DNA"/>
</dbReference>
<dbReference type="InterPro" id="IPR029044">
    <property type="entry name" value="Nucleotide-diphossugar_trans"/>
</dbReference>
<dbReference type="InterPro" id="IPR050834">
    <property type="entry name" value="Glycosyltransf_2"/>
</dbReference>
<dbReference type="Gene3D" id="3.90.550.10">
    <property type="entry name" value="Spore Coat Polysaccharide Biosynthesis Protein SpsA, Chain A"/>
    <property type="match status" value="1"/>
</dbReference>
<dbReference type="Pfam" id="PF00535">
    <property type="entry name" value="Glycos_transf_2"/>
    <property type="match status" value="1"/>
</dbReference>
<evidence type="ECO:0000313" key="3">
    <source>
        <dbReference type="Proteomes" id="UP001597369"/>
    </source>
</evidence>
<dbReference type="PANTHER" id="PTHR43685:SF11">
    <property type="entry name" value="GLYCOSYLTRANSFERASE TAGX-RELATED"/>
    <property type="match status" value="1"/>
</dbReference>